<dbReference type="InterPro" id="IPR036691">
    <property type="entry name" value="Endo/exonu/phosph_ase_sf"/>
</dbReference>
<dbReference type="SUPFAM" id="SSF56219">
    <property type="entry name" value="DNase I-like"/>
    <property type="match status" value="1"/>
</dbReference>
<feature type="domain" description="Reverse transcriptase" evidence="1">
    <location>
        <begin position="482"/>
        <end position="751"/>
    </location>
</feature>
<dbReference type="PANTHER" id="PTHR46890:SF48">
    <property type="entry name" value="RNA-DIRECTED DNA POLYMERASE"/>
    <property type="match status" value="1"/>
</dbReference>
<evidence type="ECO:0000259" key="1">
    <source>
        <dbReference type="PROSITE" id="PS50878"/>
    </source>
</evidence>
<evidence type="ECO:0000313" key="2">
    <source>
        <dbReference type="EMBL" id="KAL3646608.1"/>
    </source>
</evidence>
<dbReference type="SUPFAM" id="SSF56672">
    <property type="entry name" value="DNA/RNA polymerases"/>
    <property type="match status" value="1"/>
</dbReference>
<name>A0ABD3DWT8_9LAMI</name>
<dbReference type="Pfam" id="PF00078">
    <property type="entry name" value="RVT_1"/>
    <property type="match status" value="1"/>
</dbReference>
<gene>
    <name evidence="2" type="ORF">CASFOL_009575</name>
</gene>
<dbReference type="PROSITE" id="PS50878">
    <property type="entry name" value="RT_POL"/>
    <property type="match status" value="1"/>
</dbReference>
<dbReference type="CDD" id="cd01650">
    <property type="entry name" value="RT_nLTR_like"/>
    <property type="match status" value="1"/>
</dbReference>
<dbReference type="PANTHER" id="PTHR46890">
    <property type="entry name" value="NON-LTR RETROLELEMENT REVERSE TRANSCRIPTASE-LIKE PROTEIN-RELATED"/>
    <property type="match status" value="1"/>
</dbReference>
<dbReference type="Gene3D" id="3.60.10.10">
    <property type="entry name" value="Endonuclease/exonuclease/phosphatase"/>
    <property type="match status" value="1"/>
</dbReference>
<dbReference type="InterPro" id="IPR043502">
    <property type="entry name" value="DNA/RNA_pol_sf"/>
</dbReference>
<accession>A0ABD3DWT8</accession>
<evidence type="ECO:0000313" key="3">
    <source>
        <dbReference type="Proteomes" id="UP001632038"/>
    </source>
</evidence>
<dbReference type="Pfam" id="PF03372">
    <property type="entry name" value="Exo_endo_phos"/>
    <property type="match status" value="1"/>
</dbReference>
<sequence length="926" mass="104862">MKIVSWNIRGLSTASRQKGVKALVVSHNVDIVGLLETKLDDNRLRSFMTFHFSGWNQVNNFDTHVAGRILVLWNPSKVSMEPISISPQVIHFKATCKVSSVSTRLSFIYGLHSIIDRRPLWTNLSDFSGQNRSPWLLLGDFNNVLCSGDRQNGVDVTPYEIRDFEDFCSASGVSDLQYTGSHFTWSNDRVWSKIDRAMGNFEWYASDFFSHVNFLTRGSLSDHSACVITIFHHEVTINRPFKFFKMWTSHVDYTQLVTSEWGKEFIGTQQYILCCKLKALKGPLKELNNLHFSHIFSRAKIATAELENDTILLQADPNNAALKNKVKCSRVNAQFLEKAAFDFFSQKAKCTYINQGDRGTKFFHAMVKRNANRRHISAITLEDGSITTSSQQVADEFVGHFKNLLGTSDFCTPIDIDILNLGPKLENAEAIDLVRAVSSDEIKRTLFSIADDKSPGPDGFSAHFYKKSWDIVGVQFCKAIKEFFESRSLLKQVNHTTIALVPKSDNASSVSDYRPIACCNVTYKVISKIIAARLGPVLNSIIDPAQAAGGRSMIENIHLAQEMLRKYHRKRSSPRCTMKVDLRKAYDSVCWSFLKSMLEGLDFPSIFVDWIMQCVSTPSYSIAGGLNGMFKGEKGLRQGDPLSPFLFVICLEYFSRILKKATTNTDFHFHPRCGQNGISHLAFADDLMLFARGDSYSVKILMDSLHKFGSTSGLHSNVMKSNLYTAGIVGYDLDLIQSLTDIPVGSMPFSLVYRLLPNVLRSFIMLHLLRKLRHILIPGRLLPYLMLEERSSYDPYCKVLNVFGFRFSLYQRKTTALVSWAGVCLPKTEGGLGFRDLKSWNTSLLAKCFWDIHLKKDSLWVKWVHSIFLRGDKSVWDWKTFRDDSPLLKRILAIRDLVILREGSIAAAKDRFASWADGDHIILSST</sequence>
<organism evidence="2 3">
    <name type="scientific">Castilleja foliolosa</name>
    <dbReference type="NCBI Taxonomy" id="1961234"/>
    <lineage>
        <taxon>Eukaryota</taxon>
        <taxon>Viridiplantae</taxon>
        <taxon>Streptophyta</taxon>
        <taxon>Embryophyta</taxon>
        <taxon>Tracheophyta</taxon>
        <taxon>Spermatophyta</taxon>
        <taxon>Magnoliopsida</taxon>
        <taxon>eudicotyledons</taxon>
        <taxon>Gunneridae</taxon>
        <taxon>Pentapetalae</taxon>
        <taxon>asterids</taxon>
        <taxon>lamiids</taxon>
        <taxon>Lamiales</taxon>
        <taxon>Orobanchaceae</taxon>
        <taxon>Pedicularideae</taxon>
        <taxon>Castillejinae</taxon>
        <taxon>Castilleja</taxon>
    </lineage>
</organism>
<dbReference type="EMBL" id="JAVIJP010000012">
    <property type="protein sequence ID" value="KAL3646608.1"/>
    <property type="molecule type" value="Genomic_DNA"/>
</dbReference>
<dbReference type="InterPro" id="IPR000477">
    <property type="entry name" value="RT_dom"/>
</dbReference>
<protein>
    <recommendedName>
        <fullName evidence="1">Reverse transcriptase domain-containing protein</fullName>
    </recommendedName>
</protein>
<dbReference type="InterPro" id="IPR052343">
    <property type="entry name" value="Retrotransposon-Effector_Assoc"/>
</dbReference>
<reference evidence="3" key="1">
    <citation type="journal article" date="2024" name="IScience">
        <title>Strigolactones Initiate the Formation of Haustorium-like Structures in Castilleja.</title>
        <authorList>
            <person name="Buerger M."/>
            <person name="Peterson D."/>
            <person name="Chory J."/>
        </authorList>
    </citation>
    <scope>NUCLEOTIDE SEQUENCE [LARGE SCALE GENOMIC DNA]</scope>
</reference>
<dbReference type="Proteomes" id="UP001632038">
    <property type="component" value="Unassembled WGS sequence"/>
</dbReference>
<dbReference type="AlphaFoldDB" id="A0ABD3DWT8"/>
<keyword evidence="3" id="KW-1185">Reference proteome</keyword>
<dbReference type="InterPro" id="IPR005135">
    <property type="entry name" value="Endo/exonuclease/phosphatase"/>
</dbReference>
<proteinExistence type="predicted"/>
<comment type="caution">
    <text evidence="2">The sequence shown here is derived from an EMBL/GenBank/DDBJ whole genome shotgun (WGS) entry which is preliminary data.</text>
</comment>